<evidence type="ECO:0000313" key="1">
    <source>
        <dbReference type="EMBL" id="MQT46528.1"/>
    </source>
</evidence>
<proteinExistence type="predicted"/>
<evidence type="ECO:0008006" key="3">
    <source>
        <dbReference type="Google" id="ProtNLM"/>
    </source>
</evidence>
<sequence length="216" mass="24930">MDYQTLKARHRIERDAHHPNLALRVHRALSWLNRAEQAEDVDGRFIFLWIAFNAAYATDIDEQYRLSEQESFKSFLQKLCTLDTGNLIEKLVWSEFAGSIRALLDNPYVFQSFWDFQNGKITEVEWEERLRSGKRSAQSALANRDTAKVLGVMFNRIYTLRNQLIHGGATWDGSVNRAQLRDCANLLGKLVPLVILLMLDNPRTLWGDACYPVVKT</sequence>
<evidence type="ECO:0000313" key="2">
    <source>
        <dbReference type="Proteomes" id="UP000441404"/>
    </source>
</evidence>
<accession>A0A7X1W7Z9</accession>
<dbReference type="RefSeq" id="WP_044268637.1">
    <property type="nucleotide sequence ID" value="NZ_WIWJ01000009.1"/>
</dbReference>
<organism evidence="1 2">
    <name type="scientific">Pseudomonas helleri</name>
    <dbReference type="NCBI Taxonomy" id="1608996"/>
    <lineage>
        <taxon>Bacteria</taxon>
        <taxon>Pseudomonadati</taxon>
        <taxon>Pseudomonadota</taxon>
        <taxon>Gammaproteobacteria</taxon>
        <taxon>Pseudomonadales</taxon>
        <taxon>Pseudomonadaceae</taxon>
        <taxon>Pseudomonas</taxon>
    </lineage>
</organism>
<reference evidence="1 2" key="1">
    <citation type="submission" date="2019-10" db="EMBL/GenBank/DDBJ databases">
        <title>Evaluation of single-gene subtyping targets for Pseudomonas.</title>
        <authorList>
            <person name="Reichler S.J."/>
            <person name="Orsi R.H."/>
            <person name="Wiedmann M."/>
            <person name="Martin N.H."/>
            <person name="Murphy S.I."/>
        </authorList>
    </citation>
    <scope>NUCLEOTIDE SEQUENCE [LARGE SCALE GENOMIC DNA]</scope>
    <source>
        <strain evidence="1 2">FSL R10-3257</strain>
    </source>
</reference>
<dbReference type="EMBL" id="WIWJ01000009">
    <property type="protein sequence ID" value="MQT46528.1"/>
    <property type="molecule type" value="Genomic_DNA"/>
</dbReference>
<comment type="caution">
    <text evidence="1">The sequence shown here is derived from an EMBL/GenBank/DDBJ whole genome shotgun (WGS) entry which is preliminary data.</text>
</comment>
<protein>
    <recommendedName>
        <fullName evidence="3">Apea-like HEPN domain-containing protein</fullName>
    </recommendedName>
</protein>
<gene>
    <name evidence="1" type="ORF">GHO40_07270</name>
</gene>
<dbReference type="AlphaFoldDB" id="A0A7X1W7Z9"/>
<name>A0A7X1W7Z9_9PSED</name>
<dbReference type="Proteomes" id="UP000441404">
    <property type="component" value="Unassembled WGS sequence"/>
</dbReference>